<comment type="caution">
    <text evidence="3">The sequence shown here is derived from an EMBL/GenBank/DDBJ whole genome shotgun (WGS) entry which is preliminary data.</text>
</comment>
<evidence type="ECO:0000313" key="3">
    <source>
        <dbReference type="EMBL" id="KEZ86555.1"/>
    </source>
</evidence>
<dbReference type="GO" id="GO:0009055">
    <property type="term" value="F:electron transfer activity"/>
    <property type="evidence" value="ECO:0007669"/>
    <property type="project" value="InterPro"/>
</dbReference>
<dbReference type="PANTHER" id="PTHR21294:SF17">
    <property type="entry name" value="PROTEIN FIXA"/>
    <property type="match status" value="1"/>
</dbReference>
<evidence type="ECO:0000256" key="1">
    <source>
        <dbReference type="ARBA" id="ARBA00042002"/>
    </source>
</evidence>
<dbReference type="STRING" id="29354.IO98_22685"/>
<sequence length="262" mass="29059">MKILVCIKQVPDSNKVEVDPVTGVLKRDGAASKMNPYDLYAIETALRIKEKTGGLVDVISMGPPQAMQVIKEAFSMGADHGTLLSDRRFGGADVLATSYTLAQGIKAMGEYDLILCGKQTTDGDTAQVGPEIAEWLSLPSVSNVVRIRKLEEDGITVDMDLPDEVEVAKVKFPCLLAVDKDIFQPRLPSYVKKSETKDRTIQILTLDDMKDKDEMNYGLNGSPTQVQKIFPPETNDKKEVWDESEDVLAKKLFDKMEELKFV</sequence>
<dbReference type="RefSeq" id="WP_038284782.1">
    <property type="nucleotide sequence ID" value="NZ_JPME01000043.1"/>
</dbReference>
<keyword evidence="4" id="KW-1185">Reference proteome</keyword>
<dbReference type="InterPro" id="IPR014730">
    <property type="entry name" value="ETF_a/b_N"/>
</dbReference>
<dbReference type="EMBL" id="JPME01000043">
    <property type="protein sequence ID" value="KEZ86555.1"/>
    <property type="molecule type" value="Genomic_DNA"/>
</dbReference>
<protein>
    <recommendedName>
        <fullName evidence="1">Electron transfer flavoprotein small subunit</fullName>
    </recommendedName>
</protein>
<dbReference type="CDD" id="cd01714">
    <property type="entry name" value="ETF_beta"/>
    <property type="match status" value="1"/>
</dbReference>
<dbReference type="InterPro" id="IPR012255">
    <property type="entry name" value="ETF_b"/>
</dbReference>
<evidence type="ECO:0000313" key="4">
    <source>
        <dbReference type="Proteomes" id="UP000028525"/>
    </source>
</evidence>
<dbReference type="SUPFAM" id="SSF52402">
    <property type="entry name" value="Adenine nucleotide alpha hydrolases-like"/>
    <property type="match status" value="1"/>
</dbReference>
<organism evidence="3 4">
    <name type="scientific">Lacrimispora celerecrescens</name>
    <dbReference type="NCBI Taxonomy" id="29354"/>
    <lineage>
        <taxon>Bacteria</taxon>
        <taxon>Bacillati</taxon>
        <taxon>Bacillota</taxon>
        <taxon>Clostridia</taxon>
        <taxon>Lachnospirales</taxon>
        <taxon>Lachnospiraceae</taxon>
        <taxon>Lacrimispora</taxon>
    </lineage>
</organism>
<dbReference type="Proteomes" id="UP000028525">
    <property type="component" value="Unassembled WGS sequence"/>
</dbReference>
<dbReference type="PANTHER" id="PTHR21294">
    <property type="entry name" value="ELECTRON TRANSFER FLAVOPROTEIN BETA-SUBUNIT"/>
    <property type="match status" value="1"/>
</dbReference>
<reference evidence="3 4" key="1">
    <citation type="submission" date="2014-07" db="EMBL/GenBank/DDBJ databases">
        <title>Draft genome of Clostridium celerecrescens 152B isolated from sediments associated with methane hydrate from Krishna Godavari basin.</title>
        <authorList>
            <person name="Honkalas V.S."/>
            <person name="Dabir A.P."/>
            <person name="Arora P."/>
            <person name="Dhakephalkar P.K."/>
        </authorList>
    </citation>
    <scope>NUCLEOTIDE SEQUENCE [LARGE SCALE GENOMIC DNA]</scope>
    <source>
        <strain evidence="3 4">152B</strain>
    </source>
</reference>
<gene>
    <name evidence="3" type="ORF">IO98_22685</name>
</gene>
<dbReference type="AlphaFoldDB" id="A0A084JC71"/>
<proteinExistence type="predicted"/>
<dbReference type="Pfam" id="PF01012">
    <property type="entry name" value="ETF"/>
    <property type="match status" value="1"/>
</dbReference>
<dbReference type="SMART" id="SM00893">
    <property type="entry name" value="ETF"/>
    <property type="match status" value="1"/>
</dbReference>
<dbReference type="InterPro" id="IPR033948">
    <property type="entry name" value="ETF_beta_N"/>
</dbReference>
<name>A0A084JC71_9FIRM</name>
<evidence type="ECO:0000259" key="2">
    <source>
        <dbReference type="SMART" id="SM00893"/>
    </source>
</evidence>
<dbReference type="Gene3D" id="3.40.50.620">
    <property type="entry name" value="HUPs"/>
    <property type="match status" value="1"/>
</dbReference>
<dbReference type="OrthoDB" id="9804960at2"/>
<feature type="domain" description="Electron transfer flavoprotein alpha/beta-subunit N-terminal" evidence="2">
    <location>
        <begin position="22"/>
        <end position="213"/>
    </location>
</feature>
<accession>A0A084JC71</accession>
<dbReference type="PIRSF" id="PIRSF000090">
    <property type="entry name" value="Beta-ETF"/>
    <property type="match status" value="1"/>
</dbReference>
<dbReference type="InterPro" id="IPR014729">
    <property type="entry name" value="Rossmann-like_a/b/a_fold"/>
</dbReference>